<dbReference type="Proteomes" id="UP000596387">
    <property type="component" value="Chromosome"/>
</dbReference>
<name>A0ABX7F3P0_9RHOB</name>
<protein>
    <submittedName>
        <fullName evidence="3">DUF3306 domain-containing protein</fullName>
    </submittedName>
</protein>
<sequence length="199" mass="21544">MSDFWSRRRAAVQAEHRAEEAEQEAAVQARTEQALAERSDEDLLAEAGLPLPEDIVSGEQVQAFLKAALPQRLKTRALRALWKSNPVLACVDGLNDYDGDFTAKAYEGQTVKTLYKVGRGLVDTFADLKPAVAAPEPDMDEASEVAPEEDAAPQEPVLMAAEAMPQPAPITAAAEPEADPIPVASRRMRFTFDPQEGAS</sequence>
<organism evidence="3 4">
    <name type="scientific">Ponticoccus alexandrii</name>
    <dbReference type="NCBI Taxonomy" id="1943633"/>
    <lineage>
        <taxon>Bacteria</taxon>
        <taxon>Pseudomonadati</taxon>
        <taxon>Pseudomonadota</taxon>
        <taxon>Alphaproteobacteria</taxon>
        <taxon>Rhodobacterales</taxon>
        <taxon>Roseobacteraceae</taxon>
        <taxon>Ponticoccus</taxon>
    </lineage>
</organism>
<accession>A0ABX7F3P0</accession>
<keyword evidence="4" id="KW-1185">Reference proteome</keyword>
<evidence type="ECO:0000313" key="3">
    <source>
        <dbReference type="EMBL" id="QRF64948.1"/>
    </source>
</evidence>
<proteinExistence type="predicted"/>
<reference evidence="3 4" key="1">
    <citation type="submission" date="2019-12" db="EMBL/GenBank/DDBJ databases">
        <title>Complete Genome Sequence of a Quorum-Sensing Bacterium,Rhodobacteraceae bacterium C31, Isolated from a marine microalgae symbiotic bacteria.</title>
        <authorList>
            <person name="Zhang Y."/>
        </authorList>
    </citation>
    <scope>NUCLEOTIDE SEQUENCE [LARGE SCALE GENOMIC DNA]</scope>
    <source>
        <strain evidence="3 4">C31</strain>
    </source>
</reference>
<dbReference type="InterPro" id="IPR021735">
    <property type="entry name" value="DUF3306"/>
</dbReference>
<gene>
    <name evidence="3" type="ORF">GQA70_00655</name>
</gene>
<dbReference type="RefSeq" id="WP_023848591.1">
    <property type="nucleotide sequence ID" value="NZ_CP047166.1"/>
</dbReference>
<feature type="coiled-coil region" evidence="1">
    <location>
        <begin position="11"/>
        <end position="38"/>
    </location>
</feature>
<feature type="compositionally biased region" description="Low complexity" evidence="2">
    <location>
        <begin position="169"/>
        <end position="184"/>
    </location>
</feature>
<evidence type="ECO:0000313" key="4">
    <source>
        <dbReference type="Proteomes" id="UP000596387"/>
    </source>
</evidence>
<dbReference type="Pfam" id="PF11748">
    <property type="entry name" value="DUF3306"/>
    <property type="match status" value="1"/>
</dbReference>
<feature type="compositionally biased region" description="Acidic residues" evidence="2">
    <location>
        <begin position="137"/>
        <end position="152"/>
    </location>
</feature>
<evidence type="ECO:0000256" key="2">
    <source>
        <dbReference type="SAM" id="MobiDB-lite"/>
    </source>
</evidence>
<dbReference type="EMBL" id="CP047166">
    <property type="protein sequence ID" value="QRF64948.1"/>
    <property type="molecule type" value="Genomic_DNA"/>
</dbReference>
<feature type="region of interest" description="Disordered" evidence="2">
    <location>
        <begin position="134"/>
        <end position="199"/>
    </location>
</feature>
<evidence type="ECO:0000256" key="1">
    <source>
        <dbReference type="SAM" id="Coils"/>
    </source>
</evidence>
<keyword evidence="1" id="KW-0175">Coiled coil</keyword>